<organism evidence="3 4">
    <name type="scientific">Holothuria leucospilota</name>
    <name type="common">Black long sea cucumber</name>
    <name type="synonym">Mertensiothuria leucospilota</name>
    <dbReference type="NCBI Taxonomy" id="206669"/>
    <lineage>
        <taxon>Eukaryota</taxon>
        <taxon>Metazoa</taxon>
        <taxon>Echinodermata</taxon>
        <taxon>Eleutherozoa</taxon>
        <taxon>Echinozoa</taxon>
        <taxon>Holothuroidea</taxon>
        <taxon>Aspidochirotacea</taxon>
        <taxon>Aspidochirotida</taxon>
        <taxon>Holothuriidae</taxon>
        <taxon>Holothuria</taxon>
    </lineage>
</organism>
<dbReference type="Pfam" id="PF18701">
    <property type="entry name" value="DUF5641"/>
    <property type="match status" value="1"/>
</dbReference>
<dbReference type="OrthoDB" id="6145901at2759"/>
<keyword evidence="4" id="KW-1185">Reference proteome</keyword>
<evidence type="ECO:0000313" key="3">
    <source>
        <dbReference type="EMBL" id="KAJ8048124.1"/>
    </source>
</evidence>
<comment type="caution">
    <text evidence="3">The sequence shown here is derived from an EMBL/GenBank/DDBJ whole genome shotgun (WGS) entry which is preliminary data.</text>
</comment>
<sequence>MTKAVAIVNSRPISSISSDANDPAPLTPNMFPTQKTSPLQPFTDEVTRQDIYGSKRWRQVQYLADQLWVRWRKEYLQSLQPRLKWLHSQENLSTGDIVLLKEKDVVRGSWPFARVVRTHESEDGRVRKVDVLVCTEGIERTNTSPPTNFQSQNEIHVFSPKRKYSTWQLFYQFEMFSSSVQKKTKMAKF</sequence>
<feature type="domain" description="DUF5641" evidence="2">
    <location>
        <begin position="55"/>
        <end position="141"/>
    </location>
</feature>
<name>A0A9Q1CPF0_HOLLE</name>
<accession>A0A9Q1CPF0</accession>
<dbReference type="AlphaFoldDB" id="A0A9Q1CPF0"/>
<feature type="compositionally biased region" description="Polar residues" evidence="1">
    <location>
        <begin position="30"/>
        <end position="39"/>
    </location>
</feature>
<evidence type="ECO:0000256" key="1">
    <source>
        <dbReference type="SAM" id="MobiDB-lite"/>
    </source>
</evidence>
<protein>
    <recommendedName>
        <fullName evidence="2">DUF5641 domain-containing protein</fullName>
    </recommendedName>
</protein>
<reference evidence="3" key="1">
    <citation type="submission" date="2021-10" db="EMBL/GenBank/DDBJ databases">
        <title>Tropical sea cucumber genome reveals ecological adaptation and Cuvierian tubules defense mechanism.</title>
        <authorList>
            <person name="Chen T."/>
        </authorList>
    </citation>
    <scope>NUCLEOTIDE SEQUENCE</scope>
    <source>
        <strain evidence="3">Nanhai2018</strain>
        <tissue evidence="3">Muscle</tissue>
    </source>
</reference>
<dbReference type="Proteomes" id="UP001152320">
    <property type="component" value="Chromosome 1"/>
</dbReference>
<evidence type="ECO:0000259" key="2">
    <source>
        <dbReference type="Pfam" id="PF18701"/>
    </source>
</evidence>
<dbReference type="PANTHER" id="PTHR47331:SF6">
    <property type="entry name" value="DOUBLECORTIN DOMAIN-CONTAINING PROTEIN"/>
    <property type="match status" value="1"/>
</dbReference>
<dbReference type="InterPro" id="IPR040676">
    <property type="entry name" value="DUF5641"/>
</dbReference>
<proteinExistence type="predicted"/>
<feature type="region of interest" description="Disordered" evidence="1">
    <location>
        <begin position="16"/>
        <end position="39"/>
    </location>
</feature>
<evidence type="ECO:0000313" key="4">
    <source>
        <dbReference type="Proteomes" id="UP001152320"/>
    </source>
</evidence>
<gene>
    <name evidence="3" type="ORF">HOLleu_00300</name>
</gene>
<dbReference type="PANTHER" id="PTHR47331">
    <property type="entry name" value="PHD-TYPE DOMAIN-CONTAINING PROTEIN"/>
    <property type="match status" value="1"/>
</dbReference>
<dbReference type="EMBL" id="JAIZAY010000001">
    <property type="protein sequence ID" value="KAJ8048124.1"/>
    <property type="molecule type" value="Genomic_DNA"/>
</dbReference>